<evidence type="ECO:0000313" key="2">
    <source>
        <dbReference type="EMBL" id="RCX10524.1"/>
    </source>
</evidence>
<accession>A0A369AST6</accession>
<evidence type="ECO:0000313" key="3">
    <source>
        <dbReference type="Proteomes" id="UP000253034"/>
    </source>
</evidence>
<protein>
    <submittedName>
        <fullName evidence="2">A2L zinc ribbon protein</fullName>
    </submittedName>
</protein>
<dbReference type="InterPro" id="IPR026870">
    <property type="entry name" value="Zinc_ribbon_dom"/>
</dbReference>
<name>A0A369AST6_9FIRM</name>
<reference evidence="2 3" key="1">
    <citation type="submission" date="2018-07" db="EMBL/GenBank/DDBJ databases">
        <title>Genomic Encyclopedia of Type Strains, Phase IV (KMG-IV): sequencing the most valuable type-strain genomes for metagenomic binning, comparative biology and taxonomic classification.</title>
        <authorList>
            <person name="Goeker M."/>
        </authorList>
    </citation>
    <scope>NUCLEOTIDE SEQUENCE [LARGE SCALE GENOMIC DNA]</scope>
    <source>
        <strain evidence="2 3">DSM 27016</strain>
    </source>
</reference>
<sequence>MSVFESITRKVSDTAKAAAKKSGELVEVTKLNMNISAEEDKIRKAYADIGKMVYNTYSKVGEVGEEYKGLCEAIKGYEEVIAETRQKILDLKNLKVCTGCGADLEQDILFCPKCGAKQ</sequence>
<feature type="domain" description="Zinc-ribbon" evidence="1">
    <location>
        <begin position="97"/>
        <end position="117"/>
    </location>
</feature>
<gene>
    <name evidence="2" type="ORF">DFR58_12823</name>
</gene>
<comment type="caution">
    <text evidence="2">The sequence shown here is derived from an EMBL/GenBank/DDBJ whole genome shotgun (WGS) entry which is preliminary data.</text>
</comment>
<dbReference type="OrthoDB" id="9788304at2"/>
<evidence type="ECO:0000259" key="1">
    <source>
        <dbReference type="Pfam" id="PF13240"/>
    </source>
</evidence>
<organism evidence="2 3">
    <name type="scientific">Anaerobacterium chartisolvens</name>
    <dbReference type="NCBI Taxonomy" id="1297424"/>
    <lineage>
        <taxon>Bacteria</taxon>
        <taxon>Bacillati</taxon>
        <taxon>Bacillota</taxon>
        <taxon>Clostridia</taxon>
        <taxon>Eubacteriales</taxon>
        <taxon>Oscillospiraceae</taxon>
        <taxon>Anaerobacterium</taxon>
    </lineage>
</organism>
<dbReference type="RefSeq" id="WP_114299347.1">
    <property type="nucleotide sequence ID" value="NZ_QPJT01000028.1"/>
</dbReference>
<proteinExistence type="predicted"/>
<dbReference type="Pfam" id="PF13240">
    <property type="entry name" value="Zn_Ribbon_1"/>
    <property type="match status" value="1"/>
</dbReference>
<dbReference type="AlphaFoldDB" id="A0A369AST6"/>
<keyword evidence="3" id="KW-1185">Reference proteome</keyword>
<dbReference type="Proteomes" id="UP000253034">
    <property type="component" value="Unassembled WGS sequence"/>
</dbReference>
<dbReference type="EMBL" id="QPJT01000028">
    <property type="protein sequence ID" value="RCX10524.1"/>
    <property type="molecule type" value="Genomic_DNA"/>
</dbReference>